<protein>
    <recommendedName>
        <fullName evidence="13">Crossover junction endonuclease MUS81</fullName>
        <ecNumber evidence="13">3.1.22.-</ecNumber>
    </recommendedName>
</protein>
<evidence type="ECO:0000256" key="13">
    <source>
        <dbReference type="RuleBase" id="RU369042"/>
    </source>
</evidence>
<evidence type="ECO:0000256" key="6">
    <source>
        <dbReference type="ARBA" id="ARBA00022759"/>
    </source>
</evidence>
<dbReference type="FunFam" id="1.10.10.10:FF:000307">
    <property type="entry name" value="Crossover junction endonuclease MUS81"/>
    <property type="match status" value="1"/>
</dbReference>
<dbReference type="InterPro" id="IPR036388">
    <property type="entry name" value="WH-like_DNA-bd_sf"/>
</dbReference>
<dbReference type="EC" id="3.1.22.-" evidence="13"/>
<dbReference type="AlphaFoldDB" id="V7BWR7"/>
<evidence type="ECO:0000256" key="12">
    <source>
        <dbReference type="ARBA" id="ARBA00023242"/>
    </source>
</evidence>
<evidence type="ECO:0000256" key="10">
    <source>
        <dbReference type="ARBA" id="ARBA00023172"/>
    </source>
</evidence>
<dbReference type="GO" id="GO:0048257">
    <property type="term" value="F:3'-flap endonuclease activity"/>
    <property type="evidence" value="ECO:0007669"/>
    <property type="project" value="TreeGrafter"/>
</dbReference>
<dbReference type="PANTHER" id="PTHR13451:SF0">
    <property type="entry name" value="CROSSOVER JUNCTION ENDONUCLEASE MUS81"/>
    <property type="match status" value="1"/>
</dbReference>
<evidence type="ECO:0000256" key="2">
    <source>
        <dbReference type="ARBA" id="ARBA00004123"/>
    </source>
</evidence>
<evidence type="ECO:0000313" key="15">
    <source>
        <dbReference type="EMBL" id="ESW21006.1"/>
    </source>
</evidence>
<dbReference type="GO" id="GO:0000727">
    <property type="term" value="P:double-strand break repair via break-induced replication"/>
    <property type="evidence" value="ECO:0007669"/>
    <property type="project" value="UniProtKB-UniRule"/>
</dbReference>
<evidence type="ECO:0000256" key="7">
    <source>
        <dbReference type="ARBA" id="ARBA00022763"/>
    </source>
</evidence>
<dbReference type="Gramene" id="ESW21006">
    <property type="protein sequence ID" value="ESW21006"/>
    <property type="gene ID" value="PHAVU_005G033000g"/>
</dbReference>
<dbReference type="GO" id="GO:0048476">
    <property type="term" value="C:Holliday junction resolvase complex"/>
    <property type="evidence" value="ECO:0007669"/>
    <property type="project" value="UniProtKB-UniRule"/>
</dbReference>
<dbReference type="GO" id="GO:0000712">
    <property type="term" value="P:resolution of meiotic recombination intermediates"/>
    <property type="evidence" value="ECO:0007669"/>
    <property type="project" value="TreeGrafter"/>
</dbReference>
<feature type="domain" description="MUS81 winged helix" evidence="14">
    <location>
        <begin position="103"/>
        <end position="200"/>
    </location>
</feature>
<dbReference type="GO" id="GO:0008821">
    <property type="term" value="F:crossover junction DNA endonuclease activity"/>
    <property type="evidence" value="ECO:0007669"/>
    <property type="project" value="UniProtKB-UniRule"/>
</dbReference>
<dbReference type="GO" id="GO:0031573">
    <property type="term" value="P:mitotic intra-S DNA damage checkpoint signaling"/>
    <property type="evidence" value="ECO:0007669"/>
    <property type="project" value="TreeGrafter"/>
</dbReference>
<evidence type="ECO:0000256" key="4">
    <source>
        <dbReference type="ARBA" id="ARBA00022722"/>
    </source>
</evidence>
<keyword evidence="7 13" id="KW-0227">DNA damage</keyword>
<keyword evidence="16" id="KW-1185">Reference proteome</keyword>
<dbReference type="GO" id="GO:0003677">
    <property type="term" value="F:DNA binding"/>
    <property type="evidence" value="ECO:0007669"/>
    <property type="project" value="UniProtKB-UniRule"/>
</dbReference>
<dbReference type="OrthoDB" id="5963188at2759"/>
<comment type="subcellular location">
    <subcellularLocation>
        <location evidence="2 13">Nucleus</location>
    </subcellularLocation>
</comment>
<keyword evidence="6 13" id="KW-0255">Endonuclease</keyword>
<name>V7BWR7_PHAVU</name>
<evidence type="ECO:0000256" key="11">
    <source>
        <dbReference type="ARBA" id="ARBA00023204"/>
    </source>
</evidence>
<comment type="function">
    <text evidence="13">Interacts with EME1 to form a DNA structure-specific endonuclease with substrate preference for branched DNA structures with a 5'-end at the branch nick. Typical substrates include 3'-flap structures, D-loops, replication forks and nicked Holliday junctions. May be required in mitosis for the processing of stalled or collapsed replication fork intermediates. May be required in meiosis for the repair of meiosis-specific double strand breaks subsequent to single-end invasion (SEI).</text>
</comment>
<evidence type="ECO:0000313" key="16">
    <source>
        <dbReference type="Proteomes" id="UP000000226"/>
    </source>
</evidence>
<dbReference type="InterPro" id="IPR033309">
    <property type="entry name" value="Mus81"/>
</dbReference>
<evidence type="ECO:0000256" key="3">
    <source>
        <dbReference type="ARBA" id="ARBA00010015"/>
    </source>
</evidence>
<gene>
    <name evidence="15" type="ORF">PHAVU_005G033000g</name>
</gene>
<keyword evidence="8 13" id="KW-0378">Hydrolase</keyword>
<proteinExistence type="inferred from homology"/>
<dbReference type="PANTHER" id="PTHR13451">
    <property type="entry name" value="CLASS II CROSSOVER JUNCTION ENDONUCLEASE MUS81"/>
    <property type="match status" value="1"/>
</dbReference>
<keyword evidence="11 13" id="KW-0234">DNA repair</keyword>
<comment type="cofactor">
    <cofactor evidence="1 13">
        <name>Mg(2+)</name>
        <dbReference type="ChEBI" id="CHEBI:18420"/>
    </cofactor>
</comment>
<comment type="similarity">
    <text evidence="3 13">Belongs to the XPF family.</text>
</comment>
<dbReference type="GO" id="GO:0046872">
    <property type="term" value="F:metal ion binding"/>
    <property type="evidence" value="ECO:0007669"/>
    <property type="project" value="UniProtKB-UniRule"/>
</dbReference>
<evidence type="ECO:0000259" key="14">
    <source>
        <dbReference type="Pfam" id="PF21136"/>
    </source>
</evidence>
<dbReference type="EMBL" id="CM002292">
    <property type="protein sequence ID" value="ESW21006.1"/>
    <property type="molecule type" value="Genomic_DNA"/>
</dbReference>
<evidence type="ECO:0000256" key="1">
    <source>
        <dbReference type="ARBA" id="ARBA00001946"/>
    </source>
</evidence>
<sequence>MENRTQVRCPENQELAAYIWNKWQEMAEQPKGISDNFEMTLSKAHFNVCSSQTPIRTIKDFSQVKGVGKMILRLMQGFFGTGSEPEDLNKKGKKTKGTKRYVPQRNSVAYALLITLYRGTSNGNEFMRKQELIDAAEASGLSRVPIAPEKGKGKPGHFGSSQRDWYSGWNCMKTLIAKGLAVKSSCPAKYMLTQEGKETASDCLARSGMAESLDKSTSVEIPSYMDNQNSLDVEPNGDVESEVLSPLTQQKKPMDVPLDCLGRFTQLGYSKEHIISAFTEVSRIHPNKDVSSLWPAVLCHLREQQIYGSQPESLRSRDLTGEVSRAVRSSCDGHVTNIFSRDIPPFPLRACSSSDHPMQNPNKDELVSKINILNVPPLSFGERFEDAYDIILILDDREQFATQGSRSRKIIENICNQFKIKIEVDVR</sequence>
<dbReference type="CDD" id="cd21036">
    <property type="entry name" value="WH_MUS81"/>
    <property type="match status" value="1"/>
</dbReference>
<dbReference type="Pfam" id="PF21136">
    <property type="entry name" value="WHD_MUS81"/>
    <property type="match status" value="1"/>
</dbReference>
<organism evidence="15 16">
    <name type="scientific">Phaseolus vulgaris</name>
    <name type="common">Kidney bean</name>
    <name type="synonym">French bean</name>
    <dbReference type="NCBI Taxonomy" id="3885"/>
    <lineage>
        <taxon>Eukaryota</taxon>
        <taxon>Viridiplantae</taxon>
        <taxon>Streptophyta</taxon>
        <taxon>Embryophyta</taxon>
        <taxon>Tracheophyta</taxon>
        <taxon>Spermatophyta</taxon>
        <taxon>Magnoliopsida</taxon>
        <taxon>eudicotyledons</taxon>
        <taxon>Gunneridae</taxon>
        <taxon>Pentapetalae</taxon>
        <taxon>rosids</taxon>
        <taxon>fabids</taxon>
        <taxon>Fabales</taxon>
        <taxon>Fabaceae</taxon>
        <taxon>Papilionoideae</taxon>
        <taxon>50 kb inversion clade</taxon>
        <taxon>NPAAA clade</taxon>
        <taxon>indigoferoid/millettioid clade</taxon>
        <taxon>Phaseoleae</taxon>
        <taxon>Phaseolus</taxon>
    </lineage>
</organism>
<evidence type="ECO:0000256" key="5">
    <source>
        <dbReference type="ARBA" id="ARBA00022723"/>
    </source>
</evidence>
<dbReference type="InterPro" id="IPR047417">
    <property type="entry name" value="WHD_MUS81"/>
</dbReference>
<keyword evidence="9 13" id="KW-0460">Magnesium</keyword>
<accession>V7BWR7</accession>
<evidence type="ECO:0000256" key="9">
    <source>
        <dbReference type="ARBA" id="ARBA00022842"/>
    </source>
</evidence>
<reference evidence="16" key="1">
    <citation type="journal article" date="2014" name="Nat. Genet.">
        <title>A reference genome for common bean and genome-wide analysis of dual domestications.</title>
        <authorList>
            <person name="Schmutz J."/>
            <person name="McClean P.E."/>
            <person name="Mamidi S."/>
            <person name="Wu G.A."/>
            <person name="Cannon S.B."/>
            <person name="Grimwood J."/>
            <person name="Jenkins J."/>
            <person name="Shu S."/>
            <person name="Song Q."/>
            <person name="Chavarro C."/>
            <person name="Torres-Torres M."/>
            <person name="Geffroy V."/>
            <person name="Moghaddam S.M."/>
            <person name="Gao D."/>
            <person name="Abernathy B."/>
            <person name="Barry K."/>
            <person name="Blair M."/>
            <person name="Brick M.A."/>
            <person name="Chovatia M."/>
            <person name="Gepts P."/>
            <person name="Goodstein D.M."/>
            <person name="Gonzales M."/>
            <person name="Hellsten U."/>
            <person name="Hyten D.L."/>
            <person name="Jia G."/>
            <person name="Kelly J.D."/>
            <person name="Kudrna D."/>
            <person name="Lee R."/>
            <person name="Richard M.M."/>
            <person name="Miklas P.N."/>
            <person name="Osorno J.M."/>
            <person name="Rodrigues J."/>
            <person name="Thareau V."/>
            <person name="Urrea C.A."/>
            <person name="Wang M."/>
            <person name="Yu Y."/>
            <person name="Zhang M."/>
            <person name="Wing R.A."/>
            <person name="Cregan P.B."/>
            <person name="Rokhsar D.S."/>
            <person name="Jackson S.A."/>
        </authorList>
    </citation>
    <scope>NUCLEOTIDE SEQUENCE [LARGE SCALE GENOMIC DNA]</scope>
    <source>
        <strain evidence="16">cv. G19833</strain>
    </source>
</reference>
<keyword evidence="5 13" id="KW-0479">Metal-binding</keyword>
<dbReference type="GO" id="GO:0006308">
    <property type="term" value="P:DNA catabolic process"/>
    <property type="evidence" value="ECO:0007669"/>
    <property type="project" value="UniProtKB-UniRule"/>
</dbReference>
<evidence type="ECO:0000256" key="8">
    <source>
        <dbReference type="ARBA" id="ARBA00022801"/>
    </source>
</evidence>
<dbReference type="Proteomes" id="UP000000226">
    <property type="component" value="Chromosome 5"/>
</dbReference>
<dbReference type="Gene3D" id="1.10.10.10">
    <property type="entry name" value="Winged helix-like DNA-binding domain superfamily/Winged helix DNA-binding domain"/>
    <property type="match status" value="1"/>
</dbReference>
<comment type="subunit">
    <text evidence="13">Interacts with EME1.</text>
</comment>
<keyword evidence="4 13" id="KW-0540">Nuclease</keyword>
<keyword evidence="12 13" id="KW-0539">Nucleus</keyword>
<keyword evidence="10 13" id="KW-0233">DNA recombination</keyword>
<dbReference type="GO" id="GO:0005634">
    <property type="term" value="C:nucleus"/>
    <property type="evidence" value="ECO:0007669"/>
    <property type="project" value="UniProtKB-SubCell"/>
</dbReference>